<gene>
    <name evidence="2" type="ORF">F1C12_07165</name>
</gene>
<reference evidence="3" key="1">
    <citation type="submission" date="2019-09" db="EMBL/GenBank/DDBJ databases">
        <title>Antimicrobial potential of Antarctic Bacteria.</title>
        <authorList>
            <person name="Benaud N."/>
            <person name="Edwards R.J."/>
            <person name="Ferrari B.C."/>
        </authorList>
    </citation>
    <scope>NUCLEOTIDE SEQUENCE [LARGE SCALE GENOMIC DNA]</scope>
    <source>
        <strain evidence="3">INR9</strain>
    </source>
</reference>
<feature type="region of interest" description="Disordered" evidence="1">
    <location>
        <begin position="1"/>
        <end position="24"/>
    </location>
</feature>
<feature type="compositionally biased region" description="Basic and acidic residues" evidence="1">
    <location>
        <begin position="76"/>
        <end position="97"/>
    </location>
</feature>
<name>A0A7G6Y8W6_9MICO</name>
<dbReference type="AlphaFoldDB" id="A0A7G6Y8W6"/>
<organism evidence="2 3">
    <name type="scientific">Leifsonia shinshuensis</name>
    <dbReference type="NCBI Taxonomy" id="150026"/>
    <lineage>
        <taxon>Bacteria</taxon>
        <taxon>Bacillati</taxon>
        <taxon>Actinomycetota</taxon>
        <taxon>Actinomycetes</taxon>
        <taxon>Micrococcales</taxon>
        <taxon>Microbacteriaceae</taxon>
        <taxon>Leifsonia</taxon>
    </lineage>
</organism>
<dbReference type="EMBL" id="CP043641">
    <property type="protein sequence ID" value="QNE34931.1"/>
    <property type="molecule type" value="Genomic_DNA"/>
</dbReference>
<evidence type="ECO:0000313" key="3">
    <source>
        <dbReference type="Proteomes" id="UP000515511"/>
    </source>
</evidence>
<accession>A0A7G6Y8W6</accession>
<protein>
    <submittedName>
        <fullName evidence="2">Uncharacterized protein</fullName>
    </submittedName>
</protein>
<evidence type="ECO:0000313" key="2">
    <source>
        <dbReference type="EMBL" id="QNE34931.1"/>
    </source>
</evidence>
<proteinExistence type="predicted"/>
<dbReference type="KEGG" id="lse:F1C12_07165"/>
<dbReference type="RefSeq" id="WP_185278103.1">
    <property type="nucleotide sequence ID" value="NZ_CP043641.1"/>
</dbReference>
<feature type="region of interest" description="Disordered" evidence="1">
    <location>
        <begin position="62"/>
        <end position="97"/>
    </location>
</feature>
<evidence type="ECO:0000256" key="1">
    <source>
        <dbReference type="SAM" id="MobiDB-lite"/>
    </source>
</evidence>
<sequence>MSEANATGPTALGPGSTPGGIPLKLHLNEPEYAALVRIALHRHTTASHLVETLVLRALEHTEVPPPADSSPKRSHTTYDEATRGFTRDGARVTLPEH</sequence>
<dbReference type="Proteomes" id="UP000515511">
    <property type="component" value="Chromosome"/>
</dbReference>